<evidence type="ECO:0000259" key="1">
    <source>
        <dbReference type="Pfam" id="PF07727"/>
    </source>
</evidence>
<keyword evidence="3" id="KW-1185">Reference proteome</keyword>
<evidence type="ECO:0000313" key="3">
    <source>
        <dbReference type="Proteomes" id="UP001151760"/>
    </source>
</evidence>
<reference evidence="2" key="1">
    <citation type="journal article" date="2022" name="Int. J. Mol. Sci.">
        <title>Draft Genome of Tanacetum Coccineum: Genomic Comparison of Closely Related Tanacetum-Family Plants.</title>
        <authorList>
            <person name="Yamashiro T."/>
            <person name="Shiraishi A."/>
            <person name="Nakayama K."/>
            <person name="Satake H."/>
        </authorList>
    </citation>
    <scope>NUCLEOTIDE SEQUENCE</scope>
</reference>
<dbReference type="CDD" id="cd09272">
    <property type="entry name" value="RNase_HI_RT_Ty1"/>
    <property type="match status" value="1"/>
</dbReference>
<dbReference type="InterPro" id="IPR013103">
    <property type="entry name" value="RVT_2"/>
</dbReference>
<gene>
    <name evidence="2" type="ORF">Tco_0841788</name>
</gene>
<proteinExistence type="predicted"/>
<dbReference type="PANTHER" id="PTHR11439:SF496">
    <property type="entry name" value="RNA-DIRECTED DNA POLYMERASE"/>
    <property type="match status" value="1"/>
</dbReference>
<organism evidence="2 3">
    <name type="scientific">Tanacetum coccineum</name>
    <dbReference type="NCBI Taxonomy" id="301880"/>
    <lineage>
        <taxon>Eukaryota</taxon>
        <taxon>Viridiplantae</taxon>
        <taxon>Streptophyta</taxon>
        <taxon>Embryophyta</taxon>
        <taxon>Tracheophyta</taxon>
        <taxon>Spermatophyta</taxon>
        <taxon>Magnoliopsida</taxon>
        <taxon>eudicotyledons</taxon>
        <taxon>Gunneridae</taxon>
        <taxon>Pentapetalae</taxon>
        <taxon>asterids</taxon>
        <taxon>campanulids</taxon>
        <taxon>Asterales</taxon>
        <taxon>Asteraceae</taxon>
        <taxon>Asteroideae</taxon>
        <taxon>Anthemideae</taxon>
        <taxon>Anthemidinae</taxon>
        <taxon>Tanacetum</taxon>
    </lineage>
</organism>
<dbReference type="SUPFAM" id="SSF56672">
    <property type="entry name" value="DNA/RNA polymerases"/>
    <property type="match status" value="1"/>
</dbReference>
<dbReference type="InterPro" id="IPR043502">
    <property type="entry name" value="DNA/RNA_pol_sf"/>
</dbReference>
<protein>
    <submittedName>
        <fullName evidence="2">Retrotransposon protein, putative, ty1-copia subclass</fullName>
    </submittedName>
</protein>
<reference evidence="2" key="2">
    <citation type="submission" date="2022-01" db="EMBL/GenBank/DDBJ databases">
        <authorList>
            <person name="Yamashiro T."/>
            <person name="Shiraishi A."/>
            <person name="Satake H."/>
            <person name="Nakayama K."/>
        </authorList>
    </citation>
    <scope>NUCLEOTIDE SEQUENCE</scope>
</reference>
<dbReference type="Proteomes" id="UP001151760">
    <property type="component" value="Unassembled WGS sequence"/>
</dbReference>
<evidence type="ECO:0000313" key="2">
    <source>
        <dbReference type="EMBL" id="GJT07326.1"/>
    </source>
</evidence>
<comment type="caution">
    <text evidence="2">The sequence shown here is derived from an EMBL/GenBank/DDBJ whole genome shotgun (WGS) entry which is preliminary data.</text>
</comment>
<dbReference type="Pfam" id="PF07727">
    <property type="entry name" value="RVT_2"/>
    <property type="match status" value="1"/>
</dbReference>
<accession>A0ABQ5AXE1</accession>
<dbReference type="PANTHER" id="PTHR11439">
    <property type="entry name" value="GAG-POL-RELATED RETROTRANSPOSON"/>
    <property type="match status" value="1"/>
</dbReference>
<feature type="domain" description="Reverse transcriptase Ty1/copia-type" evidence="1">
    <location>
        <begin position="134"/>
        <end position="279"/>
    </location>
</feature>
<name>A0ABQ5AXE1_9ASTR</name>
<sequence length="535" mass="60710">MGRDNKPNRSEQEGQRHGIKLSPTVTLWALEEELALFYIKELRANKKNLSRVLRFRVLFYLSCLLDLGFHHTIASNGISDIYNGLAHTWQDSHAKLHREGNLGSAMDEEMEIMKVNKSLDCNRTALCQGHLYGAPEGYVDPNYPNGVCKLQRAIYGLKQASRQWNKRFDEEIKKFGFIQNRDEPCVYRKASGSDVVFLILYVDDILIMGNNIPRLKEVKDYLGKCFSVKDLGEAAYILGIKIYRDRSLRLIGLNQSAYIDKILKKFSMQNSKKGFIPMEVKHDLSNEMCASSDEEKAYMKKVPYASAVGSIMYAVRCTRPDVAFAQNLVSRYQQNPGKLHWVAVKHILKYLRNTKDMFLVYGGNPDTELDVTGFCDASWQCDKDDTKSQTGYVFIVNGGAVDWKSKKQTTIAMHATQSEYMAASEAAMEAVWIRKFVGDLGVMPSINKPINMYCDNSAAIIFANEPGVMKGARHFLRRYHYVREQVESGEIKLIKVHTDKNLADAFTKALPRGKVNEHANGIGLRLASSFMHICD</sequence>
<dbReference type="EMBL" id="BQNB010012740">
    <property type="protein sequence ID" value="GJT07326.1"/>
    <property type="molecule type" value="Genomic_DNA"/>
</dbReference>